<evidence type="ECO:0000256" key="1">
    <source>
        <dbReference type="ARBA" id="ARBA00004571"/>
    </source>
</evidence>
<dbReference type="Proteomes" id="UP000770785">
    <property type="component" value="Unassembled WGS sequence"/>
</dbReference>
<name>A0ABX0X9M7_9BACT</name>
<keyword evidence="4" id="KW-0812">Transmembrane</keyword>
<evidence type="ECO:0000256" key="6">
    <source>
        <dbReference type="ARBA" id="ARBA00023136"/>
    </source>
</evidence>
<keyword evidence="11" id="KW-1185">Reference proteome</keyword>
<evidence type="ECO:0000256" key="4">
    <source>
        <dbReference type="ARBA" id="ARBA00022692"/>
    </source>
</evidence>
<evidence type="ECO:0000313" key="10">
    <source>
        <dbReference type="EMBL" id="NJC25974.1"/>
    </source>
</evidence>
<dbReference type="Gene3D" id="2.40.170.20">
    <property type="entry name" value="TonB-dependent receptor, beta-barrel domain"/>
    <property type="match status" value="1"/>
</dbReference>
<dbReference type="InterPro" id="IPR039426">
    <property type="entry name" value="TonB-dep_rcpt-like"/>
</dbReference>
<evidence type="ECO:0000256" key="5">
    <source>
        <dbReference type="ARBA" id="ARBA00022729"/>
    </source>
</evidence>
<dbReference type="InterPro" id="IPR036942">
    <property type="entry name" value="Beta-barrel_TonB_sf"/>
</dbReference>
<comment type="caution">
    <text evidence="10">The sequence shown here is derived from an EMBL/GenBank/DDBJ whole genome shotgun (WGS) entry which is preliminary data.</text>
</comment>
<dbReference type="SUPFAM" id="SSF56935">
    <property type="entry name" value="Porins"/>
    <property type="match status" value="1"/>
</dbReference>
<dbReference type="Pfam" id="PF07715">
    <property type="entry name" value="Plug"/>
    <property type="match status" value="1"/>
</dbReference>
<reference evidence="10 11" key="1">
    <citation type="submission" date="2020-03" db="EMBL/GenBank/DDBJ databases">
        <title>Genomic Encyclopedia of Type Strains, Phase IV (KMG-IV): sequencing the most valuable type-strain genomes for metagenomic binning, comparative biology and taxonomic classification.</title>
        <authorList>
            <person name="Goeker M."/>
        </authorList>
    </citation>
    <scope>NUCLEOTIDE SEQUENCE [LARGE SCALE GENOMIC DNA]</scope>
    <source>
        <strain evidence="10 11">DSM 105096</strain>
    </source>
</reference>
<dbReference type="Gene3D" id="2.60.40.1120">
    <property type="entry name" value="Carboxypeptidase-like, regulatory domain"/>
    <property type="match status" value="1"/>
</dbReference>
<dbReference type="InterPro" id="IPR012910">
    <property type="entry name" value="Plug_dom"/>
</dbReference>
<evidence type="ECO:0000256" key="8">
    <source>
        <dbReference type="SAM" id="SignalP"/>
    </source>
</evidence>
<evidence type="ECO:0000256" key="3">
    <source>
        <dbReference type="ARBA" id="ARBA00022452"/>
    </source>
</evidence>
<keyword evidence="6" id="KW-0472">Membrane</keyword>
<dbReference type="PANTHER" id="PTHR30069">
    <property type="entry name" value="TONB-DEPENDENT OUTER MEMBRANE RECEPTOR"/>
    <property type="match status" value="1"/>
</dbReference>
<proteinExistence type="predicted"/>
<dbReference type="Gene3D" id="2.170.130.10">
    <property type="entry name" value="TonB-dependent receptor, plug domain"/>
    <property type="match status" value="1"/>
</dbReference>
<dbReference type="RefSeq" id="WP_168036741.1">
    <property type="nucleotide sequence ID" value="NZ_JAATJH010000002.1"/>
</dbReference>
<evidence type="ECO:0000313" key="11">
    <source>
        <dbReference type="Proteomes" id="UP000770785"/>
    </source>
</evidence>
<dbReference type="EMBL" id="JAATJH010000002">
    <property type="protein sequence ID" value="NJC25974.1"/>
    <property type="molecule type" value="Genomic_DNA"/>
</dbReference>
<keyword evidence="5 8" id="KW-0732">Signal</keyword>
<dbReference type="InterPro" id="IPR037066">
    <property type="entry name" value="Plug_dom_sf"/>
</dbReference>
<organism evidence="10 11">
    <name type="scientific">Neolewinella antarctica</name>
    <dbReference type="NCBI Taxonomy" id="442734"/>
    <lineage>
        <taxon>Bacteria</taxon>
        <taxon>Pseudomonadati</taxon>
        <taxon>Bacteroidota</taxon>
        <taxon>Saprospiria</taxon>
        <taxon>Saprospirales</taxon>
        <taxon>Lewinellaceae</taxon>
        <taxon>Neolewinella</taxon>
    </lineage>
</organism>
<gene>
    <name evidence="10" type="ORF">GGR27_001473</name>
</gene>
<protein>
    <recommendedName>
        <fullName evidence="9">TonB-dependent receptor plug domain-containing protein</fullName>
    </recommendedName>
</protein>
<evidence type="ECO:0000256" key="2">
    <source>
        <dbReference type="ARBA" id="ARBA00022448"/>
    </source>
</evidence>
<feature type="chain" id="PRO_5046521640" description="TonB-dependent receptor plug domain-containing protein" evidence="8">
    <location>
        <begin position="20"/>
        <end position="794"/>
    </location>
</feature>
<comment type="subcellular location">
    <subcellularLocation>
        <location evidence="1">Cell outer membrane</location>
        <topology evidence="1">Multi-pass membrane protein</topology>
    </subcellularLocation>
</comment>
<keyword evidence="3" id="KW-1134">Transmembrane beta strand</keyword>
<dbReference type="InterPro" id="IPR008969">
    <property type="entry name" value="CarboxyPept-like_regulatory"/>
</dbReference>
<dbReference type="SUPFAM" id="SSF49464">
    <property type="entry name" value="Carboxypeptidase regulatory domain-like"/>
    <property type="match status" value="1"/>
</dbReference>
<accession>A0ABX0X9M7</accession>
<feature type="signal peptide" evidence="8">
    <location>
        <begin position="1"/>
        <end position="19"/>
    </location>
</feature>
<feature type="domain" description="TonB-dependent receptor plug" evidence="9">
    <location>
        <begin position="120"/>
        <end position="219"/>
    </location>
</feature>
<keyword evidence="2" id="KW-0813">Transport</keyword>
<dbReference type="PANTHER" id="PTHR30069:SF29">
    <property type="entry name" value="HEMOGLOBIN AND HEMOGLOBIN-HAPTOGLOBIN-BINDING PROTEIN 1-RELATED"/>
    <property type="match status" value="1"/>
</dbReference>
<keyword evidence="7" id="KW-0998">Cell outer membrane</keyword>
<sequence>MLKALLLSLSFFLSLTLAAQEKVTVKGTVTDATNGETLIGATIYLKGTTKGTTTNEYGFYSLTVEPGEYVIAAGYLGYQEQSRTETFIGNFTADFELAESGTQLAEIVVTAEEADANVADVQMSVEQLDISQIARLPALLGEVDVLRSIQLLPGVSTVGEGAAGFNVRGGSIDQNLVILDEAPVFNSSHLFGFFSVFNPDAVKGVKLYKGGIPARYGGRLSSILDVRMKEGNSKQFQMDGGIGTIFSRLSVEAPIVKDKSSFLIAGRRSYIDVLAAPFLGDDLAGTSLNFYDLTLKTNYKFSDKDQVFLSGYFGRDNFAPGDQAGFSWGNTTTTLRWNHLFSDKLFSNLTFYYSDYDYAINFGDDPEEDAFDWDASIVNFSAKPEFSYFINPDNVIRFGGQGIYYRFEPANAIAVSDGTEIDISVANQWATETAVFVENEQSIFEGRVKLNYGLRASHFAYLGGRNVYEFGEAPREGLARPLTGAEPSERSETIKDWFNLEPRASVQYQLTETSSLKASYQRTAQYIHLLSNTTASVPLDIWTPSTNNIEPQLADQYAIGYFRNFKSNTYEFGIETYYKDFQNLIDYVDGADLVLNELVEGQIISGKGRAYGAEFQIKKVKGRLNGWINYTLARTELLTPGINKTDWYPSRFDQTHNLNVTGFYEVSDRVTASATFAYITGTPVTLASSGYYQLGYFVPNNEGNGRNNFRIPDYHRLDVSVTLDPKKENADKRWQGQWIFGVYNLYSRRNPITVSGRQDSDIRPILGQAINTESVKLSVVGNFIPSISYNFKFR</sequence>
<evidence type="ECO:0000259" key="9">
    <source>
        <dbReference type="Pfam" id="PF07715"/>
    </source>
</evidence>
<dbReference type="Pfam" id="PF13715">
    <property type="entry name" value="CarbopepD_reg_2"/>
    <property type="match status" value="1"/>
</dbReference>
<evidence type="ECO:0000256" key="7">
    <source>
        <dbReference type="ARBA" id="ARBA00023237"/>
    </source>
</evidence>